<accession>A0A191ZU48</accession>
<dbReference type="Pfam" id="PF07963">
    <property type="entry name" value="N_methyl"/>
    <property type="match status" value="1"/>
</dbReference>
<dbReference type="Gene3D" id="3.30.700.10">
    <property type="entry name" value="Glycoprotein, Type 4 Pilin"/>
    <property type="match status" value="1"/>
</dbReference>
<dbReference type="InterPro" id="IPR045584">
    <property type="entry name" value="Pilin-like"/>
</dbReference>
<dbReference type="Proteomes" id="UP000078572">
    <property type="component" value="Chromosome 1"/>
</dbReference>
<dbReference type="GeneID" id="61525099"/>
<proteinExistence type="predicted"/>
<dbReference type="EMBL" id="CP016022">
    <property type="protein sequence ID" value="ANJ71621.1"/>
    <property type="molecule type" value="Genomic_DNA"/>
</dbReference>
<protein>
    <submittedName>
        <fullName evidence="1">Uncharacterized protein</fullName>
    </submittedName>
</protein>
<organism evidence="1 2">
    <name type="scientific">Ralstonia insidiosa</name>
    <dbReference type="NCBI Taxonomy" id="190721"/>
    <lineage>
        <taxon>Bacteria</taxon>
        <taxon>Pseudomonadati</taxon>
        <taxon>Pseudomonadota</taxon>
        <taxon>Betaproteobacteria</taxon>
        <taxon>Burkholderiales</taxon>
        <taxon>Burkholderiaceae</taxon>
        <taxon>Ralstonia</taxon>
    </lineage>
</organism>
<name>A0A191ZU48_9RALS</name>
<dbReference type="InterPro" id="IPR012902">
    <property type="entry name" value="N_methyl_site"/>
</dbReference>
<dbReference type="NCBIfam" id="TIGR02532">
    <property type="entry name" value="IV_pilin_GFxxxE"/>
    <property type="match status" value="1"/>
</dbReference>
<gene>
    <name evidence="1" type="ORF">A9Y76_03630</name>
</gene>
<dbReference type="AlphaFoldDB" id="A0A191ZU48"/>
<dbReference type="SUPFAM" id="SSF54523">
    <property type="entry name" value="Pili subunits"/>
    <property type="match status" value="1"/>
</dbReference>
<dbReference type="RefSeq" id="WP_064802064.1">
    <property type="nucleotide sequence ID" value="NZ_CP016022.1"/>
</dbReference>
<reference evidence="2" key="1">
    <citation type="submission" date="2016-06" db="EMBL/GenBank/DDBJ databases">
        <authorList>
            <person name="Xu Y."/>
            <person name="Nagy A."/>
            <person name="Yan X."/>
            <person name="Kim S.W."/>
            <person name="Haley B."/>
            <person name="Liu N.T."/>
            <person name="Nou X."/>
        </authorList>
    </citation>
    <scope>NUCLEOTIDE SEQUENCE [LARGE SCALE GENOMIC DNA]</scope>
    <source>
        <strain evidence="2">ATCC 49129</strain>
    </source>
</reference>
<evidence type="ECO:0000313" key="1">
    <source>
        <dbReference type="EMBL" id="ANJ71621.1"/>
    </source>
</evidence>
<evidence type="ECO:0000313" key="2">
    <source>
        <dbReference type="Proteomes" id="UP000078572"/>
    </source>
</evidence>
<sequence length="132" mass="14495">MRRHLRAFTLLELMVVLVVVAALAFVATSSWPAYWQRMRRAAAGAALVSAVAQLELRHARTGSFEPSTLLTPPPPLPQADGYKLYSQPCGNDRNEERCVEMAAMPLHPDPLCGTLTLTTTGERRPAIPACWP</sequence>
<keyword evidence="2" id="KW-1185">Reference proteome</keyword>